<keyword evidence="1" id="KW-0732">Signal</keyword>
<name>A0ABD1CV32_CULPP</name>
<evidence type="ECO:0000256" key="1">
    <source>
        <dbReference type="SAM" id="SignalP"/>
    </source>
</evidence>
<accession>A0ABD1CV32</accession>
<protein>
    <submittedName>
        <fullName evidence="2">Uncharacterized protein</fullName>
    </submittedName>
</protein>
<proteinExistence type="predicted"/>
<organism evidence="2 3">
    <name type="scientific">Culex pipiens pipiens</name>
    <name type="common">Northern house mosquito</name>
    <dbReference type="NCBI Taxonomy" id="38569"/>
    <lineage>
        <taxon>Eukaryota</taxon>
        <taxon>Metazoa</taxon>
        <taxon>Ecdysozoa</taxon>
        <taxon>Arthropoda</taxon>
        <taxon>Hexapoda</taxon>
        <taxon>Insecta</taxon>
        <taxon>Pterygota</taxon>
        <taxon>Neoptera</taxon>
        <taxon>Endopterygota</taxon>
        <taxon>Diptera</taxon>
        <taxon>Nematocera</taxon>
        <taxon>Culicoidea</taxon>
        <taxon>Culicidae</taxon>
        <taxon>Culicinae</taxon>
        <taxon>Culicini</taxon>
        <taxon>Culex</taxon>
        <taxon>Culex</taxon>
    </lineage>
</organism>
<dbReference type="EMBL" id="JBEHCU010009229">
    <property type="protein sequence ID" value="KAL1380277.1"/>
    <property type="molecule type" value="Genomic_DNA"/>
</dbReference>
<dbReference type="AlphaFoldDB" id="A0ABD1CV32"/>
<dbReference type="Proteomes" id="UP001562425">
    <property type="component" value="Unassembled WGS sequence"/>
</dbReference>
<feature type="signal peptide" evidence="1">
    <location>
        <begin position="1"/>
        <end position="17"/>
    </location>
</feature>
<feature type="chain" id="PRO_5044764506" evidence="1">
    <location>
        <begin position="18"/>
        <end position="73"/>
    </location>
</feature>
<sequence length="73" mass="7949">MVLVFVLNLIIYTGCFAVTLMPAMTRSYPTAGRLARMVDRGVECVKVVKDAERERAALSASGISPESRTCPTQ</sequence>
<evidence type="ECO:0000313" key="3">
    <source>
        <dbReference type="Proteomes" id="UP001562425"/>
    </source>
</evidence>
<evidence type="ECO:0000313" key="2">
    <source>
        <dbReference type="EMBL" id="KAL1380277.1"/>
    </source>
</evidence>
<reference evidence="2 3" key="1">
    <citation type="submission" date="2024-05" db="EMBL/GenBank/DDBJ databases">
        <title>Culex pipiens pipiens assembly and annotation.</title>
        <authorList>
            <person name="Alout H."/>
            <person name="Durand T."/>
        </authorList>
    </citation>
    <scope>NUCLEOTIDE SEQUENCE [LARGE SCALE GENOMIC DNA]</scope>
    <source>
        <strain evidence="2">HA-2024</strain>
        <tissue evidence="2">Whole body</tissue>
    </source>
</reference>
<comment type="caution">
    <text evidence="2">The sequence shown here is derived from an EMBL/GenBank/DDBJ whole genome shotgun (WGS) entry which is preliminary data.</text>
</comment>
<keyword evidence="3" id="KW-1185">Reference proteome</keyword>
<gene>
    <name evidence="2" type="ORF">pipiens_014327</name>
</gene>